<dbReference type="SUPFAM" id="SSF53822">
    <property type="entry name" value="Periplasmic binding protein-like I"/>
    <property type="match status" value="1"/>
</dbReference>
<dbReference type="GO" id="GO:0000976">
    <property type="term" value="F:transcription cis-regulatory region binding"/>
    <property type="evidence" value="ECO:0007669"/>
    <property type="project" value="TreeGrafter"/>
</dbReference>
<dbReference type="RefSeq" id="WP_125963861.1">
    <property type="nucleotide sequence ID" value="NZ_QXGM01000002.1"/>
</dbReference>
<sequence>MTIQHDKVTIFDVAKTAGVSSSAVSYALNGKSGVSEVTRAKVLKVAQELGWKPNRAAQSLAQAKSRRVGLIMNRDPNLFSVEPSMMGMLSGFGSELERNDYSMLLRLAGSSTEELSIIRDWTATGNVDALLLLHLEIDDPRVDLLTKLSTMPALAIGDPTLAPELPTLHSDMWSAAERAISHLRRYGHRKIARVAGPEEIGQSHVRNTAFLQAAGQQGVQYQFVHTDYTADGAVEATRALLNAEEKPTAIIYDNDVMAMSGLSCAQQDGVVVPRDLSIMAMEDSFVCHIMSPHITAMSRNVTEAGRMAANIMLRLVEGEHIGAVSEPPYELIERESTGTVPSTNA</sequence>
<keyword evidence="6" id="KW-1185">Reference proteome</keyword>
<reference evidence="5 6" key="1">
    <citation type="submission" date="2018-09" db="EMBL/GenBank/DDBJ databases">
        <title>Characterization of the phylogenetic diversity of five novel species belonging to the genus Bifidobacterium.</title>
        <authorList>
            <person name="Lugli G.A."/>
            <person name="Duranti S."/>
            <person name="Milani C."/>
        </authorList>
    </citation>
    <scope>NUCLEOTIDE SEQUENCE [LARGE SCALE GENOMIC DNA]</scope>
    <source>
        <strain evidence="5 6">2036B</strain>
    </source>
</reference>
<dbReference type="OrthoDB" id="1938857at2"/>
<keyword evidence="2" id="KW-0238">DNA-binding</keyword>
<evidence type="ECO:0000256" key="1">
    <source>
        <dbReference type="ARBA" id="ARBA00023015"/>
    </source>
</evidence>
<dbReference type="Gene3D" id="1.10.260.40">
    <property type="entry name" value="lambda repressor-like DNA-binding domains"/>
    <property type="match status" value="1"/>
</dbReference>
<evidence type="ECO:0000256" key="2">
    <source>
        <dbReference type="ARBA" id="ARBA00023125"/>
    </source>
</evidence>
<dbReference type="InterPro" id="IPR010982">
    <property type="entry name" value="Lambda_DNA-bd_dom_sf"/>
</dbReference>
<feature type="domain" description="HTH lacI-type" evidence="4">
    <location>
        <begin position="8"/>
        <end position="62"/>
    </location>
</feature>
<dbReference type="PANTHER" id="PTHR30146">
    <property type="entry name" value="LACI-RELATED TRANSCRIPTIONAL REPRESSOR"/>
    <property type="match status" value="1"/>
</dbReference>
<dbReference type="CDD" id="cd06267">
    <property type="entry name" value="PBP1_LacI_sugar_binding-like"/>
    <property type="match status" value="1"/>
</dbReference>
<organism evidence="5 6">
    <name type="scientific">Bifidobacterium dolichotidis</name>
    <dbReference type="NCBI Taxonomy" id="2306976"/>
    <lineage>
        <taxon>Bacteria</taxon>
        <taxon>Bacillati</taxon>
        <taxon>Actinomycetota</taxon>
        <taxon>Actinomycetes</taxon>
        <taxon>Bifidobacteriales</taxon>
        <taxon>Bifidobacteriaceae</taxon>
        <taxon>Bifidobacterium</taxon>
    </lineage>
</organism>
<dbReference type="Pfam" id="PF00356">
    <property type="entry name" value="LacI"/>
    <property type="match status" value="1"/>
</dbReference>
<dbReference type="AlphaFoldDB" id="A0A430FQV1"/>
<dbReference type="SMART" id="SM00354">
    <property type="entry name" value="HTH_LACI"/>
    <property type="match status" value="1"/>
</dbReference>
<evidence type="ECO:0000313" key="5">
    <source>
        <dbReference type="EMBL" id="RSX55200.1"/>
    </source>
</evidence>
<evidence type="ECO:0000256" key="3">
    <source>
        <dbReference type="ARBA" id="ARBA00023163"/>
    </source>
</evidence>
<dbReference type="PANTHER" id="PTHR30146:SF155">
    <property type="entry name" value="ALANINE RACEMASE"/>
    <property type="match status" value="1"/>
</dbReference>
<evidence type="ECO:0000313" key="6">
    <source>
        <dbReference type="Proteomes" id="UP000287609"/>
    </source>
</evidence>
<dbReference type="SUPFAM" id="SSF47413">
    <property type="entry name" value="lambda repressor-like DNA-binding domains"/>
    <property type="match status" value="1"/>
</dbReference>
<keyword evidence="1" id="KW-0805">Transcription regulation</keyword>
<evidence type="ECO:0000259" key="4">
    <source>
        <dbReference type="PROSITE" id="PS50932"/>
    </source>
</evidence>
<dbReference type="GO" id="GO:0003700">
    <property type="term" value="F:DNA-binding transcription factor activity"/>
    <property type="evidence" value="ECO:0007669"/>
    <property type="project" value="TreeGrafter"/>
</dbReference>
<gene>
    <name evidence="5" type="ORF">D2E26_1254</name>
</gene>
<dbReference type="PROSITE" id="PS50932">
    <property type="entry name" value="HTH_LACI_2"/>
    <property type="match status" value="1"/>
</dbReference>
<dbReference type="InterPro" id="IPR028082">
    <property type="entry name" value="Peripla_BP_I"/>
</dbReference>
<name>A0A430FQV1_9BIFI</name>
<dbReference type="InterPro" id="IPR000843">
    <property type="entry name" value="HTH_LacI"/>
</dbReference>
<keyword evidence="3" id="KW-0804">Transcription</keyword>
<dbReference type="Proteomes" id="UP000287609">
    <property type="component" value="Unassembled WGS sequence"/>
</dbReference>
<dbReference type="PROSITE" id="PS00356">
    <property type="entry name" value="HTH_LACI_1"/>
    <property type="match status" value="1"/>
</dbReference>
<comment type="caution">
    <text evidence="5">The sequence shown here is derived from an EMBL/GenBank/DDBJ whole genome shotgun (WGS) entry which is preliminary data.</text>
</comment>
<dbReference type="InterPro" id="IPR046335">
    <property type="entry name" value="LacI/GalR-like_sensor"/>
</dbReference>
<protein>
    <submittedName>
        <fullName evidence="5">LacI family transcriptional regulator</fullName>
    </submittedName>
</protein>
<dbReference type="Pfam" id="PF13377">
    <property type="entry name" value="Peripla_BP_3"/>
    <property type="match status" value="1"/>
</dbReference>
<dbReference type="CDD" id="cd01392">
    <property type="entry name" value="HTH_LacI"/>
    <property type="match status" value="1"/>
</dbReference>
<accession>A0A430FQV1</accession>
<dbReference type="EMBL" id="QXGM01000002">
    <property type="protein sequence ID" value="RSX55200.1"/>
    <property type="molecule type" value="Genomic_DNA"/>
</dbReference>
<dbReference type="Gene3D" id="3.40.50.2300">
    <property type="match status" value="2"/>
</dbReference>
<proteinExistence type="predicted"/>